<dbReference type="AlphaFoldDB" id="A0A6H1U1S7"/>
<dbReference type="KEGG" id="oxy:HCG48_21330"/>
<evidence type="ECO:0000256" key="1">
    <source>
        <dbReference type="SAM" id="SignalP"/>
    </source>
</evidence>
<gene>
    <name evidence="2" type="ORF">HCG48_21330</name>
</gene>
<evidence type="ECO:0000313" key="3">
    <source>
        <dbReference type="Proteomes" id="UP000500857"/>
    </source>
</evidence>
<name>A0A6H1U1S7_9CYAN</name>
<dbReference type="Proteomes" id="UP000500857">
    <property type="component" value="Chromosome"/>
</dbReference>
<accession>A0A6H1U1S7</accession>
<dbReference type="RefSeq" id="WP_168570975.1">
    <property type="nucleotide sequence ID" value="NZ_CP051167.1"/>
</dbReference>
<keyword evidence="1" id="KW-0732">Signal</keyword>
<sequence length="182" mass="19920">MKPVPLSALRISSAFVLSGLLALFHPNSTPGLEMATERPGEMDLPEYSLDGVIVVMSPTSGDPCATSGEGAIVADMPIWLENSDGKPIARGTLGEGQPRSLTPHNSVMVCHFPFKIPGIPKLRSYDIKIDRQSTFLYGHDQLEQKNWYIELTFMDPSFYEQFPAAAAGENQAFIALPKQLEP</sequence>
<proteinExistence type="predicted"/>
<feature type="chain" id="PRO_5026221548" evidence="1">
    <location>
        <begin position="19"/>
        <end position="182"/>
    </location>
</feature>
<reference evidence="2 3" key="1">
    <citation type="submission" date="2020-04" db="EMBL/GenBank/DDBJ databases">
        <authorList>
            <person name="Basu S."/>
            <person name="Maruthanayagam V."/>
            <person name="Chakraborty S."/>
            <person name="Pramanik A."/>
            <person name="Mukherjee J."/>
            <person name="Brink B."/>
        </authorList>
    </citation>
    <scope>NUCLEOTIDE SEQUENCE [LARGE SCALE GENOMIC DNA]</scope>
    <source>
        <strain evidence="2 3">AP17</strain>
    </source>
</reference>
<keyword evidence="3" id="KW-1185">Reference proteome</keyword>
<evidence type="ECO:0000313" key="2">
    <source>
        <dbReference type="EMBL" id="QIZ72828.1"/>
    </source>
</evidence>
<dbReference type="EMBL" id="CP051167">
    <property type="protein sequence ID" value="QIZ72828.1"/>
    <property type="molecule type" value="Genomic_DNA"/>
</dbReference>
<feature type="signal peptide" evidence="1">
    <location>
        <begin position="1"/>
        <end position="18"/>
    </location>
</feature>
<organism evidence="2 3">
    <name type="scientific">Oxynema aestuarii AP17</name>
    <dbReference type="NCBI Taxonomy" id="2064643"/>
    <lineage>
        <taxon>Bacteria</taxon>
        <taxon>Bacillati</taxon>
        <taxon>Cyanobacteriota</taxon>
        <taxon>Cyanophyceae</taxon>
        <taxon>Oscillatoriophycideae</taxon>
        <taxon>Oscillatoriales</taxon>
        <taxon>Oscillatoriaceae</taxon>
        <taxon>Oxynema</taxon>
        <taxon>Oxynema aestuarii</taxon>
    </lineage>
</organism>
<protein>
    <submittedName>
        <fullName evidence="2">Uncharacterized protein</fullName>
    </submittedName>
</protein>